<organism evidence="5 6">
    <name type="scientific">Acidimangrovimonas pyrenivorans</name>
    <dbReference type="NCBI Taxonomy" id="2030798"/>
    <lineage>
        <taxon>Bacteria</taxon>
        <taxon>Pseudomonadati</taxon>
        <taxon>Pseudomonadota</taxon>
        <taxon>Alphaproteobacteria</taxon>
        <taxon>Rhodobacterales</taxon>
        <taxon>Paracoccaceae</taxon>
        <taxon>Acidimangrovimonas</taxon>
    </lineage>
</organism>
<dbReference type="SMART" id="SM00382">
    <property type="entry name" value="AAA"/>
    <property type="match status" value="1"/>
</dbReference>
<dbReference type="Pfam" id="PF00005">
    <property type="entry name" value="ABC_tran"/>
    <property type="match status" value="1"/>
</dbReference>
<evidence type="ECO:0000313" key="6">
    <source>
        <dbReference type="Proteomes" id="UP001595443"/>
    </source>
</evidence>
<evidence type="ECO:0000256" key="1">
    <source>
        <dbReference type="ARBA" id="ARBA00022448"/>
    </source>
</evidence>
<dbReference type="Gene3D" id="3.40.50.300">
    <property type="entry name" value="P-loop containing nucleotide triphosphate hydrolases"/>
    <property type="match status" value="1"/>
</dbReference>
<dbReference type="EMBL" id="JBHRSK010000007">
    <property type="protein sequence ID" value="MFC2968565.1"/>
    <property type="molecule type" value="Genomic_DNA"/>
</dbReference>
<name>A0ABV7AHG6_9RHOB</name>
<evidence type="ECO:0000256" key="3">
    <source>
        <dbReference type="ARBA" id="ARBA00022840"/>
    </source>
</evidence>
<dbReference type="PANTHER" id="PTHR24220:SF86">
    <property type="entry name" value="ABC TRANSPORTER ABCH.1"/>
    <property type="match status" value="1"/>
</dbReference>
<dbReference type="PANTHER" id="PTHR24220">
    <property type="entry name" value="IMPORT ATP-BINDING PROTEIN"/>
    <property type="match status" value="1"/>
</dbReference>
<evidence type="ECO:0000256" key="2">
    <source>
        <dbReference type="ARBA" id="ARBA00022741"/>
    </source>
</evidence>
<feature type="domain" description="ABC transporter" evidence="4">
    <location>
        <begin position="2"/>
        <end position="226"/>
    </location>
</feature>
<dbReference type="SUPFAM" id="SSF52540">
    <property type="entry name" value="P-loop containing nucleoside triphosphate hydrolases"/>
    <property type="match status" value="1"/>
</dbReference>
<sequence>MITLTAVTKLYNEGRPNEVQALRGIDLTIARNAVTVLKGPSGSGKTTLLSLIACMARPTSGRVHLDGELVSGLPEKFLTELRRTTFGFVFQRFNLIRGLSVLENVMLPAAPLGLEHAAVRARALEHLDALDLGPRADSPVEYLSGGEAQRATIARALINDPPILIADEPTANLDTALTERFLEIVAAERAAGRTVVITSHDPRIWGAEGVDAVVELRDGAITGEFA</sequence>
<proteinExistence type="predicted"/>
<dbReference type="PROSITE" id="PS00211">
    <property type="entry name" value="ABC_TRANSPORTER_1"/>
    <property type="match status" value="1"/>
</dbReference>
<keyword evidence="1" id="KW-0813">Transport</keyword>
<keyword evidence="3 5" id="KW-0067">ATP-binding</keyword>
<keyword evidence="6" id="KW-1185">Reference proteome</keyword>
<reference evidence="6" key="1">
    <citation type="journal article" date="2019" name="Int. J. Syst. Evol. Microbiol.">
        <title>The Global Catalogue of Microorganisms (GCM) 10K type strain sequencing project: providing services to taxonomists for standard genome sequencing and annotation.</title>
        <authorList>
            <consortium name="The Broad Institute Genomics Platform"/>
            <consortium name="The Broad Institute Genome Sequencing Center for Infectious Disease"/>
            <person name="Wu L."/>
            <person name="Ma J."/>
        </authorList>
    </citation>
    <scope>NUCLEOTIDE SEQUENCE [LARGE SCALE GENOMIC DNA]</scope>
    <source>
        <strain evidence="6">KCTC 62192</strain>
    </source>
</reference>
<dbReference type="InterPro" id="IPR003439">
    <property type="entry name" value="ABC_transporter-like_ATP-bd"/>
</dbReference>
<dbReference type="Proteomes" id="UP001595443">
    <property type="component" value="Unassembled WGS sequence"/>
</dbReference>
<keyword evidence="2" id="KW-0547">Nucleotide-binding</keyword>
<dbReference type="RefSeq" id="WP_377833265.1">
    <property type="nucleotide sequence ID" value="NZ_JBHRSK010000007.1"/>
</dbReference>
<dbReference type="CDD" id="cd03255">
    <property type="entry name" value="ABC_MJ0796_LolCDE_FtsE"/>
    <property type="match status" value="1"/>
</dbReference>
<accession>A0ABV7AHG6</accession>
<gene>
    <name evidence="5" type="ORF">ACFOES_10705</name>
</gene>
<dbReference type="InterPro" id="IPR015854">
    <property type="entry name" value="ABC_transpr_LolD-like"/>
</dbReference>
<evidence type="ECO:0000313" key="5">
    <source>
        <dbReference type="EMBL" id="MFC2968565.1"/>
    </source>
</evidence>
<dbReference type="InterPro" id="IPR027417">
    <property type="entry name" value="P-loop_NTPase"/>
</dbReference>
<protein>
    <submittedName>
        <fullName evidence="5">ABC transporter ATP-binding protein</fullName>
    </submittedName>
</protein>
<comment type="caution">
    <text evidence="5">The sequence shown here is derived from an EMBL/GenBank/DDBJ whole genome shotgun (WGS) entry which is preliminary data.</text>
</comment>
<evidence type="ECO:0000259" key="4">
    <source>
        <dbReference type="PROSITE" id="PS50893"/>
    </source>
</evidence>
<dbReference type="InterPro" id="IPR017871">
    <property type="entry name" value="ABC_transporter-like_CS"/>
</dbReference>
<dbReference type="GO" id="GO:0005524">
    <property type="term" value="F:ATP binding"/>
    <property type="evidence" value="ECO:0007669"/>
    <property type="project" value="UniProtKB-KW"/>
</dbReference>
<dbReference type="InterPro" id="IPR003593">
    <property type="entry name" value="AAA+_ATPase"/>
</dbReference>
<dbReference type="InterPro" id="IPR017911">
    <property type="entry name" value="MacB-like_ATP-bd"/>
</dbReference>
<dbReference type="PROSITE" id="PS50893">
    <property type="entry name" value="ABC_TRANSPORTER_2"/>
    <property type="match status" value="1"/>
</dbReference>